<dbReference type="AlphaFoldDB" id="A0A8T4GV77"/>
<feature type="region of interest" description="Disordered" evidence="1">
    <location>
        <begin position="48"/>
        <end position="68"/>
    </location>
</feature>
<dbReference type="Proteomes" id="UP000823736">
    <property type="component" value="Unassembled WGS sequence"/>
</dbReference>
<evidence type="ECO:0000313" key="2">
    <source>
        <dbReference type="EMBL" id="MBP1986022.1"/>
    </source>
</evidence>
<reference evidence="2" key="1">
    <citation type="submission" date="2021-03" db="EMBL/GenBank/DDBJ databases">
        <title>Genomic Encyclopedia of Type Strains, Phase IV (KMG-IV): sequencing the most valuable type-strain genomes for metagenomic binning, comparative biology and taxonomic classification.</title>
        <authorList>
            <person name="Goeker M."/>
        </authorList>
    </citation>
    <scope>NUCLEOTIDE SEQUENCE</scope>
    <source>
        <strain evidence="2">DSM 26232</strain>
    </source>
</reference>
<protein>
    <submittedName>
        <fullName evidence="2">Uncharacterized protein</fullName>
    </submittedName>
</protein>
<evidence type="ECO:0000313" key="3">
    <source>
        <dbReference type="Proteomes" id="UP000823736"/>
    </source>
</evidence>
<dbReference type="EMBL" id="JAGGLC010000001">
    <property type="protein sequence ID" value="MBP1986022.1"/>
    <property type="molecule type" value="Genomic_DNA"/>
</dbReference>
<dbReference type="RefSeq" id="WP_209490127.1">
    <property type="nucleotide sequence ID" value="NZ_JAGGLC010000001.1"/>
</dbReference>
<comment type="caution">
    <text evidence="2">The sequence shown here is derived from an EMBL/GenBank/DDBJ whole genome shotgun (WGS) entry which is preliminary data.</text>
</comment>
<evidence type="ECO:0000256" key="1">
    <source>
        <dbReference type="SAM" id="MobiDB-lite"/>
    </source>
</evidence>
<organism evidence="2 3">
    <name type="scientific">Halolamina salifodinae</name>
    <dbReference type="NCBI Taxonomy" id="1202767"/>
    <lineage>
        <taxon>Archaea</taxon>
        <taxon>Methanobacteriati</taxon>
        <taxon>Methanobacteriota</taxon>
        <taxon>Stenosarchaea group</taxon>
        <taxon>Halobacteria</taxon>
        <taxon>Halobacteriales</taxon>
        <taxon>Haloferacaceae</taxon>
    </lineage>
</organism>
<dbReference type="OrthoDB" id="197057at2157"/>
<keyword evidence="3" id="KW-1185">Reference proteome</keyword>
<sequence>MSETDGSSQSEFEYSGWLIFSPLRVNLKGDLERNMSISSVEQVLSERLSGYESGSPNNPGGGFSLPDTRDLFTNTELPEEINHDNLVHIRYTDEEYDSRFTYESSSEEMSEERYVNISQTNIYWKFPDYLFIKGASKEVSRIQSRIKSQLINSLYLEQFDIAPDFLIWILYKMELGEGISSALTPRAIQEIEVEGGDNVFGEKVRVENPSFLSPLLLQVFSENSIISHMVIRWTYASKTIVAELSGGRIHIRVSDGALSEMSDLQRVGFSLGFMSELMELYEYWQNLSTEEKYPPVDFIKEVYDSARDRGFDAHISMDVIERYRQLREGSE</sequence>
<name>A0A8T4GV77_9EURY</name>
<proteinExistence type="predicted"/>
<gene>
    <name evidence="2" type="ORF">J2753_000495</name>
</gene>
<accession>A0A8T4GV77</accession>